<dbReference type="GO" id="GO:0004040">
    <property type="term" value="F:amidase activity"/>
    <property type="evidence" value="ECO:0007669"/>
    <property type="project" value="TreeGrafter"/>
</dbReference>
<proteinExistence type="predicted"/>
<protein>
    <recommendedName>
        <fullName evidence="1">Amidase domain-containing protein</fullName>
    </recommendedName>
</protein>
<dbReference type="PANTHER" id="PTHR45847:SF6">
    <property type="entry name" value="FATTY ACID AMIDE HYDROLASE"/>
    <property type="match status" value="1"/>
</dbReference>
<dbReference type="InterPro" id="IPR023631">
    <property type="entry name" value="Amidase_dom"/>
</dbReference>
<feature type="domain" description="Amidase" evidence="1">
    <location>
        <begin position="29"/>
        <end position="98"/>
    </location>
</feature>
<dbReference type="SUPFAM" id="SSF75304">
    <property type="entry name" value="Amidase signature (AS) enzymes"/>
    <property type="match status" value="1"/>
</dbReference>
<dbReference type="Proteomes" id="UP000270094">
    <property type="component" value="Unassembled WGS sequence"/>
</dbReference>
<accession>A0A3P7JSY1</accession>
<evidence type="ECO:0000313" key="3">
    <source>
        <dbReference type="Proteomes" id="UP000270094"/>
    </source>
</evidence>
<dbReference type="OrthoDB" id="6428749at2759"/>
<dbReference type="Gene3D" id="3.90.1300.10">
    <property type="entry name" value="Amidase signature (AS) domain"/>
    <property type="match status" value="1"/>
</dbReference>
<dbReference type="Pfam" id="PF01425">
    <property type="entry name" value="Amidase"/>
    <property type="match status" value="1"/>
</dbReference>
<dbReference type="InterPro" id="IPR036928">
    <property type="entry name" value="AS_sf"/>
</dbReference>
<keyword evidence="3" id="KW-1185">Reference proteome</keyword>
<dbReference type="AlphaFoldDB" id="A0A3P7JSY1"/>
<evidence type="ECO:0000313" key="2">
    <source>
        <dbReference type="EMBL" id="VDM83039.1"/>
    </source>
</evidence>
<dbReference type="GO" id="GO:0017064">
    <property type="term" value="F:fatty acid amide hydrolase activity"/>
    <property type="evidence" value="ECO:0007669"/>
    <property type="project" value="TreeGrafter"/>
</dbReference>
<reference evidence="2 3" key="1">
    <citation type="submission" date="2018-11" db="EMBL/GenBank/DDBJ databases">
        <authorList>
            <consortium name="Pathogen Informatics"/>
        </authorList>
    </citation>
    <scope>NUCLEOTIDE SEQUENCE [LARGE SCALE GENOMIC DNA]</scope>
</reference>
<evidence type="ECO:0000259" key="1">
    <source>
        <dbReference type="Pfam" id="PF01425"/>
    </source>
</evidence>
<sequence length="100" mass="11325">MEYCFFANGQNSSFCSNRLQKDELNATQSLEAYVWKAMEVQERLNCCIEVIKEVSKLNAYSSSVAFDTAAEADRNWSGKQNKPPLYGIPFSVKGNFYVGF</sequence>
<organism evidence="2 3">
    <name type="scientific">Strongylus vulgaris</name>
    <name type="common">Blood worm</name>
    <dbReference type="NCBI Taxonomy" id="40348"/>
    <lineage>
        <taxon>Eukaryota</taxon>
        <taxon>Metazoa</taxon>
        <taxon>Ecdysozoa</taxon>
        <taxon>Nematoda</taxon>
        <taxon>Chromadorea</taxon>
        <taxon>Rhabditida</taxon>
        <taxon>Rhabditina</taxon>
        <taxon>Rhabditomorpha</taxon>
        <taxon>Strongyloidea</taxon>
        <taxon>Strongylidae</taxon>
        <taxon>Strongylus</taxon>
    </lineage>
</organism>
<dbReference type="EMBL" id="UYYB01120748">
    <property type="protein sequence ID" value="VDM83039.1"/>
    <property type="molecule type" value="Genomic_DNA"/>
</dbReference>
<gene>
    <name evidence="2" type="ORF">SVUK_LOCUS18037</name>
</gene>
<dbReference type="GO" id="GO:0009062">
    <property type="term" value="P:fatty acid catabolic process"/>
    <property type="evidence" value="ECO:0007669"/>
    <property type="project" value="TreeGrafter"/>
</dbReference>
<dbReference type="PANTHER" id="PTHR45847">
    <property type="entry name" value="FATTY ACID AMIDE HYDROLASE"/>
    <property type="match status" value="1"/>
</dbReference>
<name>A0A3P7JSY1_STRVU</name>
<dbReference type="InterPro" id="IPR052096">
    <property type="entry name" value="Endocannabinoid_amidase"/>
</dbReference>